<comment type="caution">
    <text evidence="1">The sequence shown here is derived from an EMBL/GenBank/DDBJ whole genome shotgun (WGS) entry which is preliminary data.</text>
</comment>
<organism evidence="1 2">
    <name type="scientific">Rhododendron griersonianum</name>
    <dbReference type="NCBI Taxonomy" id="479676"/>
    <lineage>
        <taxon>Eukaryota</taxon>
        <taxon>Viridiplantae</taxon>
        <taxon>Streptophyta</taxon>
        <taxon>Embryophyta</taxon>
        <taxon>Tracheophyta</taxon>
        <taxon>Spermatophyta</taxon>
        <taxon>Magnoliopsida</taxon>
        <taxon>eudicotyledons</taxon>
        <taxon>Gunneridae</taxon>
        <taxon>Pentapetalae</taxon>
        <taxon>asterids</taxon>
        <taxon>Ericales</taxon>
        <taxon>Ericaceae</taxon>
        <taxon>Ericoideae</taxon>
        <taxon>Rhodoreae</taxon>
        <taxon>Rhododendron</taxon>
    </lineage>
</organism>
<dbReference type="EMBL" id="JACTNZ010000008">
    <property type="protein sequence ID" value="KAG5536276.1"/>
    <property type="molecule type" value="Genomic_DNA"/>
</dbReference>
<accession>A0AAV6J5K1</accession>
<evidence type="ECO:0000313" key="1">
    <source>
        <dbReference type="EMBL" id="KAG5536276.1"/>
    </source>
</evidence>
<reference evidence="1" key="1">
    <citation type="submission" date="2020-08" db="EMBL/GenBank/DDBJ databases">
        <title>Plant Genome Project.</title>
        <authorList>
            <person name="Zhang R.-G."/>
        </authorList>
    </citation>
    <scope>NUCLEOTIDE SEQUENCE</scope>
    <source>
        <strain evidence="1">WSP0</strain>
        <tissue evidence="1">Leaf</tissue>
    </source>
</reference>
<proteinExistence type="predicted"/>
<protein>
    <submittedName>
        <fullName evidence="1">Uncharacterized protein</fullName>
    </submittedName>
</protein>
<name>A0AAV6J5K1_9ERIC</name>
<gene>
    <name evidence="1" type="ORF">RHGRI_023901</name>
</gene>
<dbReference type="Proteomes" id="UP000823749">
    <property type="component" value="Chromosome 8"/>
</dbReference>
<evidence type="ECO:0000313" key="2">
    <source>
        <dbReference type="Proteomes" id="UP000823749"/>
    </source>
</evidence>
<dbReference type="AlphaFoldDB" id="A0AAV6J5K1"/>
<keyword evidence="2" id="KW-1185">Reference proteome</keyword>
<sequence length="213" mass="23736">MAARLSAIASPPPLHDQANLGLAALTRTVVNRSWEQSKSQKHMKKFSTQNQEATCLVLINCSLKDLMVAVVILFALMKKQCQVKHFDTSKPTNAFGFAKIAWANGCSKMVVIIECQMQVAQWNVYSVVKCTTNFKGSRPVRIGFVQSRLASYTDIWWQGGAKQSHLMYGMHVNGLGRISMLWRAMGHGPAPENEVVKEIVSSLDFGFIPYTIK</sequence>